<dbReference type="Proteomes" id="UP000198929">
    <property type="component" value="Unassembled WGS sequence"/>
</dbReference>
<keyword evidence="1" id="KW-0812">Transmembrane</keyword>
<gene>
    <name evidence="2" type="ORF">SAMN05661109_00071</name>
</gene>
<dbReference type="RefSeq" id="WP_092254566.1">
    <property type="nucleotide sequence ID" value="NZ_CP047199.1"/>
</dbReference>
<evidence type="ECO:0000313" key="3">
    <source>
        <dbReference type="Proteomes" id="UP000198929"/>
    </source>
</evidence>
<evidence type="ECO:0000313" key="2">
    <source>
        <dbReference type="EMBL" id="SER38558.1"/>
    </source>
</evidence>
<accession>A0A1H9NRL7</accession>
<keyword evidence="1" id="KW-0472">Membrane</keyword>
<dbReference type="AlphaFoldDB" id="A0A1H9NRL7"/>
<protein>
    <submittedName>
        <fullName evidence="2">Uncharacterized protein</fullName>
    </submittedName>
</protein>
<keyword evidence="1" id="KW-1133">Transmembrane helix</keyword>
<sequence length="179" mass="19127">MSTFDIGRVTAAVISLIVIVALIVVLGMRSDPPPPINGDQLGMETGESFQDYTVRASASLSALDDDTSHHFALVTFTEPLPPQQAGEVTEAVARVNAMIVANAQPWPLPEPIRGEVRADVYTRELGRIAAPETLTGVVVWDVPPTLRTLNENPHVATVEVLPADAQWGRFGVSPVATPV</sequence>
<name>A0A1H9NRL7_9CORY</name>
<dbReference type="STRING" id="1121357.SAMN05661109_00071"/>
<keyword evidence="3" id="KW-1185">Reference proteome</keyword>
<proteinExistence type="predicted"/>
<evidence type="ECO:0000256" key="1">
    <source>
        <dbReference type="SAM" id="Phobius"/>
    </source>
</evidence>
<reference evidence="3" key="1">
    <citation type="submission" date="2016-10" db="EMBL/GenBank/DDBJ databases">
        <authorList>
            <person name="Varghese N."/>
            <person name="Submissions S."/>
        </authorList>
    </citation>
    <scope>NUCLEOTIDE SEQUENCE [LARGE SCALE GENOMIC DNA]</scope>
    <source>
        <strain evidence="3">DSM 20524</strain>
    </source>
</reference>
<organism evidence="2 3">
    <name type="scientific">Corynebacterium cystitidis DSM 20524</name>
    <dbReference type="NCBI Taxonomy" id="1121357"/>
    <lineage>
        <taxon>Bacteria</taxon>
        <taxon>Bacillati</taxon>
        <taxon>Actinomycetota</taxon>
        <taxon>Actinomycetes</taxon>
        <taxon>Mycobacteriales</taxon>
        <taxon>Corynebacteriaceae</taxon>
        <taxon>Corynebacterium</taxon>
    </lineage>
</organism>
<feature type="transmembrane region" description="Helical" evidence="1">
    <location>
        <begin position="6"/>
        <end position="26"/>
    </location>
</feature>
<dbReference type="EMBL" id="FOGQ01000001">
    <property type="protein sequence ID" value="SER38558.1"/>
    <property type="molecule type" value="Genomic_DNA"/>
</dbReference>